<proteinExistence type="predicted"/>
<dbReference type="EMBL" id="AP022577">
    <property type="protein sequence ID" value="BBX82906.1"/>
    <property type="molecule type" value="Genomic_DNA"/>
</dbReference>
<protein>
    <submittedName>
        <fullName evidence="1">Uncharacterized protein</fullName>
    </submittedName>
</protein>
<evidence type="ECO:0000313" key="1">
    <source>
        <dbReference type="EMBL" id="BBX82906.1"/>
    </source>
</evidence>
<dbReference type="Proteomes" id="UP000465609">
    <property type="component" value="Chromosome"/>
</dbReference>
<sequence>MWCRADPDLHAVDSTERQLDLRSAEFETALTHLRQATEDHTQRVEAEEFPLLTDR</sequence>
<accession>A0ABM7I8J1</accession>
<gene>
    <name evidence="1" type="ORF">MAUB_07790</name>
</gene>
<name>A0ABM7I8J1_9MYCO</name>
<organism evidence="1 2">
    <name type="scientific">Mycolicibacterium aubagnense</name>
    <dbReference type="NCBI Taxonomy" id="319707"/>
    <lineage>
        <taxon>Bacteria</taxon>
        <taxon>Bacillati</taxon>
        <taxon>Actinomycetota</taxon>
        <taxon>Actinomycetes</taxon>
        <taxon>Mycobacteriales</taxon>
        <taxon>Mycobacteriaceae</taxon>
        <taxon>Mycolicibacterium</taxon>
    </lineage>
</organism>
<evidence type="ECO:0000313" key="2">
    <source>
        <dbReference type="Proteomes" id="UP000465609"/>
    </source>
</evidence>
<keyword evidence="2" id="KW-1185">Reference proteome</keyword>
<reference evidence="1 2" key="1">
    <citation type="journal article" date="2019" name="Emerg. Microbes Infect.">
        <title>Comprehensive subspecies identification of 175 nontuberculous mycobacteria species based on 7547 genomic profiles.</title>
        <authorList>
            <person name="Matsumoto Y."/>
            <person name="Kinjo T."/>
            <person name="Motooka D."/>
            <person name="Nabeya D."/>
            <person name="Jung N."/>
            <person name="Uechi K."/>
            <person name="Horii T."/>
            <person name="Iida T."/>
            <person name="Fujita J."/>
            <person name="Nakamura S."/>
        </authorList>
    </citation>
    <scope>NUCLEOTIDE SEQUENCE [LARGE SCALE GENOMIC DNA]</scope>
    <source>
        <strain evidence="1 2">JCM 15296</strain>
    </source>
</reference>